<dbReference type="EMBL" id="OX459124">
    <property type="protein sequence ID" value="CAI9113902.1"/>
    <property type="molecule type" value="Genomic_DNA"/>
</dbReference>
<keyword evidence="2" id="KW-1185">Reference proteome</keyword>
<accession>A0AAV1E3L5</accession>
<dbReference type="AlphaFoldDB" id="A0AAV1E3L5"/>
<protein>
    <submittedName>
        <fullName evidence="1">OLC1v1014602C1</fullName>
    </submittedName>
</protein>
<dbReference type="PANTHER" id="PTHR10826:SF36">
    <property type="entry name" value="OS08G0439900 PROTEIN"/>
    <property type="match status" value="1"/>
</dbReference>
<dbReference type="SUPFAM" id="SSF54529">
    <property type="entry name" value="Mitochondrial glycoprotein MAM33-like"/>
    <property type="match status" value="1"/>
</dbReference>
<gene>
    <name evidence="1" type="ORF">OLC1_LOCUS20810</name>
</gene>
<name>A0AAV1E3L5_OLDCO</name>
<organism evidence="1 2">
    <name type="scientific">Oldenlandia corymbosa var. corymbosa</name>
    <dbReference type="NCBI Taxonomy" id="529605"/>
    <lineage>
        <taxon>Eukaryota</taxon>
        <taxon>Viridiplantae</taxon>
        <taxon>Streptophyta</taxon>
        <taxon>Embryophyta</taxon>
        <taxon>Tracheophyta</taxon>
        <taxon>Spermatophyta</taxon>
        <taxon>Magnoliopsida</taxon>
        <taxon>eudicotyledons</taxon>
        <taxon>Gunneridae</taxon>
        <taxon>Pentapetalae</taxon>
        <taxon>asterids</taxon>
        <taxon>lamiids</taxon>
        <taxon>Gentianales</taxon>
        <taxon>Rubiaceae</taxon>
        <taxon>Rubioideae</taxon>
        <taxon>Spermacoceae</taxon>
        <taxon>Hedyotis-Oldenlandia complex</taxon>
        <taxon>Oldenlandia</taxon>
    </lineage>
</organism>
<dbReference type="Gene3D" id="3.10.280.10">
    <property type="entry name" value="Mitochondrial glycoprotein"/>
    <property type="match status" value="1"/>
</dbReference>
<dbReference type="Proteomes" id="UP001161247">
    <property type="component" value="Chromosome 7"/>
</dbReference>
<evidence type="ECO:0000313" key="1">
    <source>
        <dbReference type="EMBL" id="CAI9113902.1"/>
    </source>
</evidence>
<dbReference type="Pfam" id="PF02330">
    <property type="entry name" value="MAM33"/>
    <property type="match status" value="1"/>
</dbReference>
<dbReference type="FunFam" id="3.10.280.10:FF:000003">
    <property type="entry name" value="Mitochondrial glycoprotein"/>
    <property type="match status" value="1"/>
</dbReference>
<sequence>MAHRLVRPLRGTLAGLHQWRQPKITNSVALTTNSIRNYISEMRKEAFEGNILRLLRNEIQYEFDRSPPSEPVPEFNSFIVDERPGEQWIRLKKKNGEGEEIKVDATMFDDSVPTKKSGGDAEDDERLHITMIVSVFKEGSDDVLEFVCSVWPDTIELRRVFTRGRDRTTKHPYTGRVFKDKDEDDELREELYGFLKERGVNDELAIFLHKYMRNKDKTEFIRWMDSVKSFIEKKQKR</sequence>
<dbReference type="GO" id="GO:0005759">
    <property type="term" value="C:mitochondrial matrix"/>
    <property type="evidence" value="ECO:0007669"/>
    <property type="project" value="InterPro"/>
</dbReference>
<proteinExistence type="predicted"/>
<dbReference type="InterPro" id="IPR036561">
    <property type="entry name" value="MAM33_sf"/>
</dbReference>
<evidence type="ECO:0000313" key="2">
    <source>
        <dbReference type="Proteomes" id="UP001161247"/>
    </source>
</evidence>
<reference evidence="1" key="1">
    <citation type="submission" date="2023-03" db="EMBL/GenBank/DDBJ databases">
        <authorList>
            <person name="Julca I."/>
        </authorList>
    </citation>
    <scope>NUCLEOTIDE SEQUENCE</scope>
</reference>
<dbReference type="InterPro" id="IPR003428">
    <property type="entry name" value="MAM33"/>
</dbReference>
<dbReference type="PANTHER" id="PTHR10826">
    <property type="entry name" value="COMPLEMENT COMPONENT 1"/>
    <property type="match status" value="1"/>
</dbReference>